<protein>
    <submittedName>
        <fullName evidence="2">Uncharacterized protein</fullName>
    </submittedName>
</protein>
<feature type="region of interest" description="Disordered" evidence="1">
    <location>
        <begin position="179"/>
        <end position="212"/>
    </location>
</feature>
<evidence type="ECO:0000256" key="1">
    <source>
        <dbReference type="SAM" id="MobiDB-lite"/>
    </source>
</evidence>
<organism evidence="2 3">
    <name type="scientific">Rhododendron simsii</name>
    <name type="common">Sims's rhododendron</name>
    <dbReference type="NCBI Taxonomy" id="118357"/>
    <lineage>
        <taxon>Eukaryota</taxon>
        <taxon>Viridiplantae</taxon>
        <taxon>Streptophyta</taxon>
        <taxon>Embryophyta</taxon>
        <taxon>Tracheophyta</taxon>
        <taxon>Spermatophyta</taxon>
        <taxon>Magnoliopsida</taxon>
        <taxon>eudicotyledons</taxon>
        <taxon>Gunneridae</taxon>
        <taxon>Pentapetalae</taxon>
        <taxon>asterids</taxon>
        <taxon>Ericales</taxon>
        <taxon>Ericaceae</taxon>
        <taxon>Ericoideae</taxon>
        <taxon>Rhodoreae</taxon>
        <taxon>Rhododendron</taxon>
    </lineage>
</organism>
<name>A0A834GPR4_RHOSS</name>
<dbReference type="EMBL" id="WJXA01000007">
    <property type="protein sequence ID" value="KAF7139477.1"/>
    <property type="molecule type" value="Genomic_DNA"/>
</dbReference>
<evidence type="ECO:0000313" key="3">
    <source>
        <dbReference type="Proteomes" id="UP000626092"/>
    </source>
</evidence>
<dbReference type="AlphaFoldDB" id="A0A834GPR4"/>
<dbReference type="OrthoDB" id="1824641at2759"/>
<sequence length="272" mass="30127">MASWVVSQELSKTEKLNGANFSTWKHRIRRILFHDKVEYVIDIDDVPTPPPENSSAANRRMYEKFLEDDKTAKFLLADTDVGAWWVNSTSSRHVAKNKESFVEFKEVKAIPRLDEKDFEVRFRSEKSVLGNMVDTIAGPHPSSISTGTSVIQAPSDELSDFEDEPLEVLESVVSSKQESETLANLKPATSLDVGSCDSHTSHGMISPQPPKVNGVKVQSELKLPDPLDLLGSRVKGRVAEIVSNKSLSKFAQKRLRKLAKEQSSCSLSNGGT</sequence>
<comment type="caution">
    <text evidence="2">The sequence shown here is derived from an EMBL/GenBank/DDBJ whole genome shotgun (WGS) entry which is preliminary data.</text>
</comment>
<proteinExistence type="predicted"/>
<evidence type="ECO:0000313" key="2">
    <source>
        <dbReference type="EMBL" id="KAF7139477.1"/>
    </source>
</evidence>
<gene>
    <name evidence="2" type="ORF">RHSIM_Rhsim07G0156700</name>
</gene>
<accession>A0A834GPR4</accession>
<reference evidence="2" key="1">
    <citation type="submission" date="2019-11" db="EMBL/GenBank/DDBJ databases">
        <authorList>
            <person name="Liu Y."/>
            <person name="Hou J."/>
            <person name="Li T.-Q."/>
            <person name="Guan C.-H."/>
            <person name="Wu X."/>
            <person name="Wu H.-Z."/>
            <person name="Ling F."/>
            <person name="Zhang R."/>
            <person name="Shi X.-G."/>
            <person name="Ren J.-P."/>
            <person name="Chen E.-F."/>
            <person name="Sun J.-M."/>
        </authorList>
    </citation>
    <scope>NUCLEOTIDE SEQUENCE</scope>
    <source>
        <strain evidence="2">Adult_tree_wgs_1</strain>
        <tissue evidence="2">Leaves</tissue>
    </source>
</reference>
<dbReference type="Proteomes" id="UP000626092">
    <property type="component" value="Unassembled WGS sequence"/>
</dbReference>
<keyword evidence="3" id="KW-1185">Reference proteome</keyword>